<evidence type="ECO:0000256" key="9">
    <source>
        <dbReference type="ARBA" id="ARBA00022989"/>
    </source>
</evidence>
<proteinExistence type="predicted"/>
<evidence type="ECO:0000313" key="13">
    <source>
        <dbReference type="EMBL" id="XBJ30134.1"/>
    </source>
</evidence>
<keyword evidence="5" id="KW-0597">Phosphoprotein</keyword>
<evidence type="ECO:0000256" key="1">
    <source>
        <dbReference type="ARBA" id="ARBA00000085"/>
    </source>
</evidence>
<evidence type="ECO:0000256" key="4">
    <source>
        <dbReference type="ARBA" id="ARBA00022475"/>
    </source>
</evidence>
<keyword evidence="9 11" id="KW-1133">Transmembrane helix</keyword>
<dbReference type="SMART" id="SM00387">
    <property type="entry name" value="HATPase_c"/>
    <property type="match status" value="1"/>
</dbReference>
<dbReference type="GO" id="GO:0016036">
    <property type="term" value="P:cellular response to phosphate starvation"/>
    <property type="evidence" value="ECO:0007669"/>
    <property type="project" value="TreeGrafter"/>
</dbReference>
<evidence type="ECO:0000256" key="10">
    <source>
        <dbReference type="ARBA" id="ARBA00023136"/>
    </source>
</evidence>
<evidence type="ECO:0000259" key="12">
    <source>
        <dbReference type="PROSITE" id="PS50109"/>
    </source>
</evidence>
<dbReference type="InterPro" id="IPR003661">
    <property type="entry name" value="HisK_dim/P_dom"/>
</dbReference>
<dbReference type="InterPro" id="IPR004358">
    <property type="entry name" value="Sig_transdc_His_kin-like_C"/>
</dbReference>
<evidence type="ECO:0000256" key="5">
    <source>
        <dbReference type="ARBA" id="ARBA00022553"/>
    </source>
</evidence>
<dbReference type="GO" id="GO:0004721">
    <property type="term" value="F:phosphoprotein phosphatase activity"/>
    <property type="evidence" value="ECO:0007669"/>
    <property type="project" value="TreeGrafter"/>
</dbReference>
<dbReference type="Gene3D" id="3.30.565.10">
    <property type="entry name" value="Histidine kinase-like ATPase, C-terminal domain"/>
    <property type="match status" value="1"/>
</dbReference>
<evidence type="ECO:0000256" key="6">
    <source>
        <dbReference type="ARBA" id="ARBA00022679"/>
    </source>
</evidence>
<keyword evidence="8 13" id="KW-0418">Kinase</keyword>
<dbReference type="PANTHER" id="PTHR45453:SF2">
    <property type="entry name" value="HISTIDINE KINASE"/>
    <property type="match status" value="1"/>
</dbReference>
<dbReference type="CDD" id="cd00082">
    <property type="entry name" value="HisKA"/>
    <property type="match status" value="1"/>
</dbReference>
<accession>A0AAU7EB09</accession>
<comment type="subcellular location">
    <subcellularLocation>
        <location evidence="2">Cell membrane</location>
        <topology evidence="2">Multi-pass membrane protein</topology>
    </subcellularLocation>
</comment>
<dbReference type="AlphaFoldDB" id="A0AAU7EB09"/>
<evidence type="ECO:0000256" key="8">
    <source>
        <dbReference type="ARBA" id="ARBA00022777"/>
    </source>
</evidence>
<organism evidence="13">
    <name type="scientific">Campylobacter sp. CCS1377</name>
    <dbReference type="NCBI Taxonomy" id="3158229"/>
    <lineage>
        <taxon>Bacteria</taxon>
        <taxon>Pseudomonadati</taxon>
        <taxon>Campylobacterota</taxon>
        <taxon>Epsilonproteobacteria</taxon>
        <taxon>Campylobacterales</taxon>
        <taxon>Campylobacteraceae</taxon>
        <taxon>Campylobacter</taxon>
    </lineage>
</organism>
<evidence type="ECO:0000256" key="7">
    <source>
        <dbReference type="ARBA" id="ARBA00022692"/>
    </source>
</evidence>
<dbReference type="SUPFAM" id="SSF47384">
    <property type="entry name" value="Homodimeric domain of signal transducing histidine kinase"/>
    <property type="match status" value="1"/>
</dbReference>
<keyword evidence="7 11" id="KW-0812">Transmembrane</keyword>
<name>A0AAU7EB09_9BACT</name>
<feature type="domain" description="Histidine kinase" evidence="12">
    <location>
        <begin position="208"/>
        <end position="407"/>
    </location>
</feature>
<dbReference type="InterPro" id="IPR036890">
    <property type="entry name" value="HATPase_C_sf"/>
</dbReference>
<dbReference type="InterPro" id="IPR050351">
    <property type="entry name" value="BphY/WalK/GraS-like"/>
</dbReference>
<dbReference type="InterPro" id="IPR003594">
    <property type="entry name" value="HATPase_dom"/>
</dbReference>
<dbReference type="InterPro" id="IPR036097">
    <property type="entry name" value="HisK_dim/P_sf"/>
</dbReference>
<reference evidence="13" key="1">
    <citation type="submission" date="2024-05" db="EMBL/GenBank/DDBJ databases">
        <title>Campylobacter coli isolated from environmental waters in Slovenia.</title>
        <authorList>
            <person name="Zautner A.E."/>
            <person name="Bunk B."/>
            <person name="Riedel T."/>
            <person name="Sproeer C."/>
        </authorList>
    </citation>
    <scope>NUCLEOTIDE SEQUENCE</scope>
    <source>
        <strain evidence="13">CCS1377</strain>
    </source>
</reference>
<evidence type="ECO:0000256" key="3">
    <source>
        <dbReference type="ARBA" id="ARBA00012438"/>
    </source>
</evidence>
<comment type="catalytic activity">
    <reaction evidence="1">
        <text>ATP + protein L-histidine = ADP + protein N-phospho-L-histidine.</text>
        <dbReference type="EC" id="2.7.13.3"/>
    </reaction>
</comment>
<dbReference type="PANTHER" id="PTHR45453">
    <property type="entry name" value="PHOSPHATE REGULON SENSOR PROTEIN PHOR"/>
    <property type="match status" value="1"/>
</dbReference>
<dbReference type="PRINTS" id="PR00344">
    <property type="entry name" value="BCTRLSENSOR"/>
</dbReference>
<dbReference type="InterPro" id="IPR005467">
    <property type="entry name" value="His_kinase_dom"/>
</dbReference>
<keyword evidence="4" id="KW-1003">Cell membrane</keyword>
<dbReference type="SMART" id="SM00388">
    <property type="entry name" value="HisKA"/>
    <property type="match status" value="1"/>
</dbReference>
<dbReference type="PROSITE" id="PS50109">
    <property type="entry name" value="HIS_KIN"/>
    <property type="match status" value="1"/>
</dbReference>
<evidence type="ECO:0000256" key="2">
    <source>
        <dbReference type="ARBA" id="ARBA00004651"/>
    </source>
</evidence>
<dbReference type="EC" id="2.7.13.3" evidence="3"/>
<dbReference type="RefSeq" id="WP_134238669.1">
    <property type="nucleotide sequence ID" value="NZ_CP155620.1"/>
</dbReference>
<dbReference type="Pfam" id="PF02518">
    <property type="entry name" value="HATPase_c"/>
    <property type="match status" value="1"/>
</dbReference>
<dbReference type="GO" id="GO:0005886">
    <property type="term" value="C:plasma membrane"/>
    <property type="evidence" value="ECO:0007669"/>
    <property type="project" value="UniProtKB-SubCell"/>
</dbReference>
<dbReference type="EMBL" id="CP155620">
    <property type="protein sequence ID" value="XBJ30134.1"/>
    <property type="molecule type" value="Genomic_DNA"/>
</dbReference>
<feature type="transmembrane region" description="Helical" evidence="11">
    <location>
        <begin position="12"/>
        <end position="31"/>
    </location>
</feature>
<gene>
    <name evidence="13" type="ORF">AAH949_04725</name>
</gene>
<evidence type="ECO:0000256" key="11">
    <source>
        <dbReference type="SAM" id="Phobius"/>
    </source>
</evidence>
<keyword evidence="10 11" id="KW-0472">Membrane</keyword>
<sequence>MSEAKSVIRQILLIYLTTTGVFLSIFFGIWYEKLYEELISEKSINLKEYHRNIVIGITNSRFVPLEQSAADIAKDSELKFAIFDRKKVFFSNLDYRVDEITLKYRGQGGRDIYKNTVFFIAPLSSSHYYLRHFKNFNPINEEKINKNGLKILIQGFEVSKELFLIRLQVFLSALLSFVLIGIISYFLVKIALRPLENKIHTLNRFIKDSTHEINTPLSVILMSVEQLERQDQNNSPKFKRIKLAAKTLNQIYSDLVFYNFPNTIAQDKVHIDMKNLILERLEYFKLFFEQKKIELVLNLNDNNTLFANKNRIAKMLDNLLSNAIKYNKKSGKIYISLSENILEIKDTGCGIDKQNLKNIFERYARFNQDQGGFGIGLALVKNIAKEYEISVECQSVPNEGSSFILKW</sequence>
<dbReference type="SUPFAM" id="SSF55874">
    <property type="entry name" value="ATPase domain of HSP90 chaperone/DNA topoisomerase II/histidine kinase"/>
    <property type="match status" value="1"/>
</dbReference>
<feature type="transmembrane region" description="Helical" evidence="11">
    <location>
        <begin position="169"/>
        <end position="188"/>
    </location>
</feature>
<keyword evidence="6" id="KW-0808">Transferase</keyword>
<protein>
    <recommendedName>
        <fullName evidence="3">histidine kinase</fullName>
        <ecNumber evidence="3">2.7.13.3</ecNumber>
    </recommendedName>
</protein>
<dbReference type="Gene3D" id="1.10.287.130">
    <property type="match status" value="1"/>
</dbReference>
<dbReference type="GO" id="GO:0000155">
    <property type="term" value="F:phosphorelay sensor kinase activity"/>
    <property type="evidence" value="ECO:0007669"/>
    <property type="project" value="InterPro"/>
</dbReference>
<dbReference type="Pfam" id="PF00512">
    <property type="entry name" value="HisKA"/>
    <property type="match status" value="1"/>
</dbReference>